<gene>
    <name evidence="1" type="ORF">SOPHRITA_27</name>
</gene>
<dbReference type="EMBL" id="OK499991">
    <property type="protein sequence ID" value="UGO50618.1"/>
    <property type="molecule type" value="Genomic_DNA"/>
</dbReference>
<reference evidence="1" key="1">
    <citation type="submission" date="2021-10" db="EMBL/GenBank/DDBJ databases">
        <authorList>
            <person name="Lavering E.D."/>
            <person name="James R."/>
            <person name="Fairholm J.D."/>
            <person name="Ogilvie B.H."/>
            <person name="Thurgood T.L."/>
            <person name="Robison R.A."/>
            <person name="Grose J.H."/>
        </authorList>
    </citation>
    <scope>NUCLEOTIDE SEQUENCE</scope>
</reference>
<organism evidence="1 2">
    <name type="scientific">Bacillus phage vB_BanS_Sophrita</name>
    <dbReference type="NCBI Taxonomy" id="2894790"/>
    <lineage>
        <taxon>Viruses</taxon>
        <taxon>Duplodnaviria</taxon>
        <taxon>Heunggongvirae</taxon>
        <taxon>Uroviricota</taxon>
        <taxon>Caudoviricetes</taxon>
        <taxon>Joanripponvirinae</taxon>
        <taxon>Sophritavirus</taxon>
        <taxon>Sophritavirus sophrita</taxon>
    </lineage>
</organism>
<evidence type="ECO:0000313" key="1">
    <source>
        <dbReference type="EMBL" id="UGO50618.1"/>
    </source>
</evidence>
<protein>
    <submittedName>
        <fullName evidence="1">Uncharacterized protein</fullName>
    </submittedName>
</protein>
<evidence type="ECO:0000313" key="2">
    <source>
        <dbReference type="Proteomes" id="UP000827460"/>
    </source>
</evidence>
<proteinExistence type="predicted"/>
<keyword evidence="2" id="KW-1185">Reference proteome</keyword>
<dbReference type="Proteomes" id="UP000827460">
    <property type="component" value="Segment"/>
</dbReference>
<sequence length="62" mass="7422">MMYMKVQIRLTHRGYVIYCFNSGRNYSLLGRNNQLTTIYYKTEQEAIDEAKANKYIIVENYS</sequence>
<accession>A0AAE8YTS7</accession>
<name>A0AAE8YTS7_9CAUD</name>